<accession>A0A1I0A7V7</accession>
<dbReference type="RefSeq" id="WP_093318002.1">
    <property type="nucleotide sequence ID" value="NZ_FOHV01000005.1"/>
</dbReference>
<reference evidence="3" key="1">
    <citation type="submission" date="2016-10" db="EMBL/GenBank/DDBJ databases">
        <authorList>
            <person name="Varghese N."/>
            <person name="Submissions S."/>
        </authorList>
    </citation>
    <scope>NUCLEOTIDE SEQUENCE [LARGE SCALE GENOMIC DNA]</scope>
    <source>
        <strain evidence="3">DSM 18579</strain>
    </source>
</reference>
<organism evidence="2 3">
    <name type="scientific">Thorsellia anophelis DSM 18579</name>
    <dbReference type="NCBI Taxonomy" id="1123402"/>
    <lineage>
        <taxon>Bacteria</taxon>
        <taxon>Pseudomonadati</taxon>
        <taxon>Pseudomonadota</taxon>
        <taxon>Gammaproteobacteria</taxon>
        <taxon>Enterobacterales</taxon>
        <taxon>Thorselliaceae</taxon>
        <taxon>Thorsellia</taxon>
    </lineage>
</organism>
<protein>
    <submittedName>
        <fullName evidence="2">Predicted transport protein</fullName>
    </submittedName>
</protein>
<evidence type="ECO:0000313" key="2">
    <source>
        <dbReference type="EMBL" id="SES89320.1"/>
    </source>
</evidence>
<dbReference type="InterPro" id="IPR043714">
    <property type="entry name" value="DUF5655"/>
</dbReference>
<dbReference type="Gene3D" id="3.40.1350.10">
    <property type="match status" value="1"/>
</dbReference>
<gene>
    <name evidence="2" type="ORF">SAMN02583745_00795</name>
</gene>
<dbReference type="Proteomes" id="UP000242642">
    <property type="component" value="Unassembled WGS sequence"/>
</dbReference>
<dbReference type="Pfam" id="PF18899">
    <property type="entry name" value="DUF5655"/>
    <property type="match status" value="1"/>
</dbReference>
<evidence type="ECO:0000313" key="3">
    <source>
        <dbReference type="Proteomes" id="UP000242642"/>
    </source>
</evidence>
<dbReference type="EMBL" id="FOHV01000005">
    <property type="protein sequence ID" value="SES89320.1"/>
    <property type="molecule type" value="Genomic_DNA"/>
</dbReference>
<dbReference type="InterPro" id="IPR011856">
    <property type="entry name" value="tRNA_endonuc-like_dom_sf"/>
</dbReference>
<dbReference type="OrthoDB" id="9798761at2"/>
<sequence>MKLFTSKQGSLAPIDEQPFALEKHIQQLTEANMDKVFGLEFIKSEFALNNFRLDSVCFDPINKCFVIIEYKNGKQFSVIDQGFSYLSLLINNKAEFVLLYNEYLDEKSKHHALRKEDVDWSQSRVIFVSPSYTVFQKESINFKDLPFELWEIKQYTNGTVLFSPIKATKQTESINFLSQSNPEIFDVVKEVKVYNESDHLHDLPTTLIERYERLRDEILNLGDITLVPRKKYLAFTGSKRNIVDLVLTKSKIKVYINLKYSEIDDPKKRVRDITHIGSWGNGDCEFIFEKEEELDYLLMLIKQSLRVNG</sequence>
<evidence type="ECO:0000259" key="1">
    <source>
        <dbReference type="Pfam" id="PF18899"/>
    </source>
</evidence>
<name>A0A1I0A7V7_9GAMM</name>
<keyword evidence="3" id="KW-1185">Reference proteome</keyword>
<dbReference type="GO" id="GO:0003676">
    <property type="term" value="F:nucleic acid binding"/>
    <property type="evidence" value="ECO:0007669"/>
    <property type="project" value="InterPro"/>
</dbReference>
<dbReference type="AlphaFoldDB" id="A0A1I0A7V7"/>
<proteinExistence type="predicted"/>
<feature type="domain" description="DUF5655" evidence="1">
    <location>
        <begin position="197"/>
        <end position="304"/>
    </location>
</feature>